<dbReference type="GO" id="GO:0005737">
    <property type="term" value="C:cytoplasm"/>
    <property type="evidence" value="ECO:0007669"/>
    <property type="project" value="UniProtKB-ARBA"/>
</dbReference>
<dbReference type="EMBL" id="MGDZ01000034">
    <property type="protein sequence ID" value="OGL73374.1"/>
    <property type="molecule type" value="Genomic_DNA"/>
</dbReference>
<reference evidence="4 5" key="1">
    <citation type="journal article" date="2016" name="Nat. Commun.">
        <title>Thousands of microbial genomes shed light on interconnected biogeochemical processes in an aquifer system.</title>
        <authorList>
            <person name="Anantharaman K."/>
            <person name="Brown C.T."/>
            <person name="Hug L.A."/>
            <person name="Sharon I."/>
            <person name="Castelle C.J."/>
            <person name="Probst A.J."/>
            <person name="Thomas B.C."/>
            <person name="Singh A."/>
            <person name="Wilkins M.J."/>
            <person name="Karaoz U."/>
            <person name="Brodie E.L."/>
            <person name="Williams K.H."/>
            <person name="Hubbard S.S."/>
            <person name="Banfield J.F."/>
        </authorList>
    </citation>
    <scope>NUCLEOTIDE SEQUENCE [LARGE SCALE GENOMIC DNA]</scope>
</reference>
<keyword evidence="3" id="KW-0694">RNA-binding</keyword>
<dbReference type="NCBIfam" id="TIGR00166">
    <property type="entry name" value="S6"/>
    <property type="match status" value="1"/>
</dbReference>
<dbReference type="Proteomes" id="UP000176303">
    <property type="component" value="Unassembled WGS sequence"/>
</dbReference>
<dbReference type="GO" id="GO:0070181">
    <property type="term" value="F:small ribosomal subunit rRNA binding"/>
    <property type="evidence" value="ECO:0007669"/>
    <property type="project" value="TreeGrafter"/>
</dbReference>
<protein>
    <recommendedName>
        <fullName evidence="2 3">Small ribosomal subunit protein bS6</fullName>
    </recommendedName>
</protein>
<dbReference type="InterPro" id="IPR020814">
    <property type="entry name" value="Ribosomal_S6_plastid/chlpt"/>
</dbReference>
<comment type="similarity">
    <text evidence="1 3">Belongs to the bacterial ribosomal protein bS6 family.</text>
</comment>
<dbReference type="InterPro" id="IPR000529">
    <property type="entry name" value="Ribosomal_bS6"/>
</dbReference>
<dbReference type="Gene3D" id="3.30.70.60">
    <property type="match status" value="1"/>
</dbReference>
<dbReference type="Pfam" id="PF01250">
    <property type="entry name" value="Ribosomal_S6"/>
    <property type="match status" value="1"/>
</dbReference>
<evidence type="ECO:0000313" key="4">
    <source>
        <dbReference type="EMBL" id="OGL73374.1"/>
    </source>
</evidence>
<evidence type="ECO:0000256" key="3">
    <source>
        <dbReference type="HAMAP-Rule" id="MF_00360"/>
    </source>
</evidence>
<evidence type="ECO:0000256" key="2">
    <source>
        <dbReference type="ARBA" id="ARBA00035294"/>
    </source>
</evidence>
<dbReference type="GO" id="GO:0005840">
    <property type="term" value="C:ribosome"/>
    <property type="evidence" value="ECO:0007669"/>
    <property type="project" value="UniProtKB-KW"/>
</dbReference>
<comment type="caution">
    <text evidence="4">The sequence shown here is derived from an EMBL/GenBank/DDBJ whole genome shotgun (WGS) entry which is preliminary data.</text>
</comment>
<dbReference type="STRING" id="1802391.A3D72_00710"/>
<gene>
    <name evidence="3" type="primary">rpsF</name>
    <name evidence="4" type="ORF">A3D72_00710</name>
</gene>
<dbReference type="PANTHER" id="PTHR21011">
    <property type="entry name" value="MITOCHONDRIAL 28S RIBOSOMAL PROTEIN S6"/>
    <property type="match status" value="1"/>
</dbReference>
<dbReference type="AlphaFoldDB" id="A0A1F7U6J5"/>
<proteinExistence type="inferred from homology"/>
<evidence type="ECO:0000256" key="1">
    <source>
        <dbReference type="ARBA" id="ARBA00009512"/>
    </source>
</evidence>
<dbReference type="GO" id="GO:0006412">
    <property type="term" value="P:translation"/>
    <property type="evidence" value="ECO:0007669"/>
    <property type="project" value="UniProtKB-UniRule"/>
</dbReference>
<organism evidence="4 5">
    <name type="scientific">Candidatus Uhrbacteria bacterium RIFCSPHIGHO2_02_FULL_57_19</name>
    <dbReference type="NCBI Taxonomy" id="1802391"/>
    <lineage>
        <taxon>Bacteria</taxon>
        <taxon>Candidatus Uhriibacteriota</taxon>
    </lineage>
</organism>
<accession>A0A1F7U6J5</accession>
<dbReference type="CDD" id="cd00473">
    <property type="entry name" value="bS6"/>
    <property type="match status" value="1"/>
</dbReference>
<dbReference type="GO" id="GO:1990904">
    <property type="term" value="C:ribonucleoprotein complex"/>
    <property type="evidence" value="ECO:0007669"/>
    <property type="project" value="UniProtKB-KW"/>
</dbReference>
<dbReference type="InterPro" id="IPR035980">
    <property type="entry name" value="Ribosomal_bS6_sf"/>
</dbReference>
<keyword evidence="3 4" id="KW-0689">Ribosomal protein</keyword>
<sequence>MPNYELLYIIPAQYTDAELPAVQKKVTGILEKAEVKISRHDHAGKLKLAYPMKGHRYGHYMLVEFRAEPSVIAKITTDLRLATEVVRAEVVRVEEGIRAPGPRTIVSHEEAGFRAREAAAPLSGTPAPVAAPIPVPTKPSLTSEQLEQKIEEILNEQVV</sequence>
<dbReference type="HAMAP" id="MF_00360">
    <property type="entry name" value="Ribosomal_bS6"/>
    <property type="match status" value="1"/>
</dbReference>
<keyword evidence="3" id="KW-0699">rRNA-binding</keyword>
<evidence type="ECO:0000313" key="5">
    <source>
        <dbReference type="Proteomes" id="UP000176303"/>
    </source>
</evidence>
<name>A0A1F7U6J5_9BACT</name>
<dbReference type="SUPFAM" id="SSF54995">
    <property type="entry name" value="Ribosomal protein S6"/>
    <property type="match status" value="1"/>
</dbReference>
<keyword evidence="3" id="KW-0687">Ribonucleoprotein</keyword>
<dbReference type="GO" id="GO:0003735">
    <property type="term" value="F:structural constituent of ribosome"/>
    <property type="evidence" value="ECO:0007669"/>
    <property type="project" value="InterPro"/>
</dbReference>
<dbReference type="PANTHER" id="PTHR21011:SF1">
    <property type="entry name" value="SMALL RIBOSOMAL SUBUNIT PROTEIN BS6M"/>
    <property type="match status" value="1"/>
</dbReference>
<comment type="function">
    <text evidence="3">Binds together with bS18 to 16S ribosomal RNA.</text>
</comment>
<dbReference type="InterPro" id="IPR014717">
    <property type="entry name" value="Transl_elong_EF1B/ribsomal_bS6"/>
</dbReference>